<sequence>MSGQILVNFATISQAASDVRGTANNIRTQLDDLESGVKKIAASWEGSAQEGYQARQREWDQRAASLHSTLEAIAKALDQAAQNYQSTESKNAQIWS</sequence>
<proteinExistence type="inferred from homology"/>
<dbReference type="NCBIfam" id="TIGR03930">
    <property type="entry name" value="WXG100_ESAT6"/>
    <property type="match status" value="1"/>
</dbReference>
<evidence type="ECO:0000256" key="1">
    <source>
        <dbReference type="RuleBase" id="RU362001"/>
    </source>
</evidence>
<dbReference type="EMBL" id="CP094298">
    <property type="protein sequence ID" value="UNZ02608.1"/>
    <property type="molecule type" value="Genomic_DNA"/>
</dbReference>
<evidence type="ECO:0000313" key="3">
    <source>
        <dbReference type="Proteomes" id="UP000829494"/>
    </source>
</evidence>
<evidence type="ECO:0000313" key="2">
    <source>
        <dbReference type="EMBL" id="UNZ02608.1"/>
    </source>
</evidence>
<comment type="similarity">
    <text evidence="1">Belongs to the WXG100 family.</text>
</comment>
<keyword evidence="3" id="KW-1185">Reference proteome</keyword>
<dbReference type="RefSeq" id="WP_003982686.1">
    <property type="nucleotide sequence ID" value="NZ_CP043497.1"/>
</dbReference>
<dbReference type="InterPro" id="IPR010310">
    <property type="entry name" value="T7SS_ESAT-6-like"/>
</dbReference>
<accession>A0ABY3YXD0</accession>
<dbReference type="InterPro" id="IPR036689">
    <property type="entry name" value="ESAT-6-like_sf"/>
</dbReference>
<reference evidence="2 3" key="1">
    <citation type="submission" date="2022-03" db="EMBL/GenBank/DDBJ databases">
        <title>Complete genome of Streptomyces rimosus ssp. rimosus R7 (=ATCC 10970).</title>
        <authorList>
            <person name="Beganovic S."/>
            <person name="Ruckert C."/>
            <person name="Busche T."/>
            <person name="Kalinowski J."/>
            <person name="Wittmann C."/>
        </authorList>
    </citation>
    <scope>NUCLEOTIDE SEQUENCE [LARGE SCALE GENOMIC DNA]</scope>
    <source>
        <strain evidence="2 3">R7</strain>
    </source>
</reference>
<dbReference type="SUPFAM" id="SSF140453">
    <property type="entry name" value="EsxAB dimer-like"/>
    <property type="match status" value="1"/>
</dbReference>
<dbReference type="Pfam" id="PF06013">
    <property type="entry name" value="WXG100"/>
    <property type="match status" value="1"/>
</dbReference>
<dbReference type="GeneID" id="66858303"/>
<organism evidence="2 3">
    <name type="scientific">Streptomyces rimosus subsp. rimosus</name>
    <dbReference type="NCBI Taxonomy" id="132474"/>
    <lineage>
        <taxon>Bacteria</taxon>
        <taxon>Bacillati</taxon>
        <taxon>Actinomycetota</taxon>
        <taxon>Actinomycetes</taxon>
        <taxon>Kitasatosporales</taxon>
        <taxon>Streptomycetaceae</taxon>
        <taxon>Streptomyces</taxon>
    </lineage>
</organism>
<dbReference type="Gene3D" id="1.10.287.1060">
    <property type="entry name" value="ESAT-6-like"/>
    <property type="match status" value="1"/>
</dbReference>
<gene>
    <name evidence="2" type="primary">esxA</name>
    <name evidence="2" type="ORF">SRIMR7_10665</name>
</gene>
<dbReference type="Proteomes" id="UP000829494">
    <property type="component" value="Chromosome"/>
</dbReference>
<protein>
    <recommendedName>
        <fullName evidence="1">ESAT-6-like protein</fullName>
    </recommendedName>
</protein>
<name>A0ABY3YXD0_STRRM</name>